<evidence type="ECO:0000313" key="2">
    <source>
        <dbReference type="EMBL" id="CAB3801555.1"/>
    </source>
</evidence>
<sequence>MSEIVASRIPTPARSLSLDVDAYRTLAFAKIEDDTVWTREWICIGVDEDIPDVGDLLPFTAGDHAVHVQRLASGRLAGRFNLAQHGGCRVVPLQCRQGAKTSCSFTSCGHSRDRAPLQAAEAKTPSPEMYQYLGLRPERLLGVRVATDGPLIFVHLDPAGDAFNRVEVVATPHRESSARRDDGWLELAGNWKHVGQRIATGAKLAGATAASATFESTESIEEEGGGAPICATWRFPNLIVLSAGASQCVIVLQPIALQRTLCRLTLYGPQPLARWRALLERRASAIDIPADSHRWLETTLAARVVQRTTPSPLTGDDT</sequence>
<evidence type="ECO:0008006" key="4">
    <source>
        <dbReference type="Google" id="ProtNLM"/>
    </source>
</evidence>
<dbReference type="PANTHER" id="PTHR43756">
    <property type="entry name" value="CHOLINE MONOOXYGENASE, CHLOROPLASTIC"/>
    <property type="match status" value="1"/>
</dbReference>
<evidence type="ECO:0000256" key="1">
    <source>
        <dbReference type="ARBA" id="ARBA00008751"/>
    </source>
</evidence>
<dbReference type="EMBL" id="CADIKM010000043">
    <property type="protein sequence ID" value="CAB3801555.1"/>
    <property type="molecule type" value="Genomic_DNA"/>
</dbReference>
<comment type="similarity">
    <text evidence="1">Belongs to the bacterial ring-hydroxylating dioxygenase alpha subunit family.</text>
</comment>
<name>A0A6S7BIQ7_9BURK</name>
<protein>
    <recommendedName>
        <fullName evidence="4">Rieske domain-containing protein</fullName>
    </recommendedName>
</protein>
<proteinExistence type="inferred from homology"/>
<dbReference type="InterPro" id="IPR001663">
    <property type="entry name" value="Rng_hydr_dOase-A"/>
</dbReference>
<dbReference type="Gene3D" id="2.102.10.10">
    <property type="entry name" value="Rieske [2Fe-2S] iron-sulphur domain"/>
    <property type="match status" value="1"/>
</dbReference>
<evidence type="ECO:0000313" key="3">
    <source>
        <dbReference type="Proteomes" id="UP000494115"/>
    </source>
</evidence>
<reference evidence="2 3" key="1">
    <citation type="submission" date="2020-04" db="EMBL/GenBank/DDBJ databases">
        <authorList>
            <person name="De Canck E."/>
        </authorList>
    </citation>
    <scope>NUCLEOTIDE SEQUENCE [LARGE SCALE GENOMIC DNA]</scope>
    <source>
        <strain evidence="2 3">LMG 28138</strain>
    </source>
</reference>
<accession>A0A6S7BIQ7</accession>
<dbReference type="AlphaFoldDB" id="A0A6S7BIQ7"/>
<keyword evidence="3" id="KW-1185">Reference proteome</keyword>
<gene>
    <name evidence="2" type="ORF">LMG28138_05028</name>
</gene>
<dbReference type="InterPro" id="IPR036922">
    <property type="entry name" value="Rieske_2Fe-2S_sf"/>
</dbReference>
<dbReference type="GO" id="GO:0051537">
    <property type="term" value="F:2 iron, 2 sulfur cluster binding"/>
    <property type="evidence" value="ECO:0007669"/>
    <property type="project" value="InterPro"/>
</dbReference>
<organism evidence="2 3">
    <name type="scientific">Pararobbsia alpina</name>
    <dbReference type="NCBI Taxonomy" id="621374"/>
    <lineage>
        <taxon>Bacteria</taxon>
        <taxon>Pseudomonadati</taxon>
        <taxon>Pseudomonadota</taxon>
        <taxon>Betaproteobacteria</taxon>
        <taxon>Burkholderiales</taxon>
        <taxon>Burkholderiaceae</taxon>
        <taxon>Pararobbsia</taxon>
    </lineage>
</organism>
<dbReference type="RefSeq" id="WP_175107624.1">
    <property type="nucleotide sequence ID" value="NZ_CADIKM010000043.1"/>
</dbReference>
<dbReference type="Proteomes" id="UP000494115">
    <property type="component" value="Unassembled WGS sequence"/>
</dbReference>
<dbReference type="SUPFAM" id="SSF50022">
    <property type="entry name" value="ISP domain"/>
    <property type="match status" value="1"/>
</dbReference>
<dbReference type="PANTHER" id="PTHR43756:SF5">
    <property type="entry name" value="CHOLINE MONOOXYGENASE, CHLOROPLASTIC"/>
    <property type="match status" value="1"/>
</dbReference>